<feature type="region of interest" description="Disordered" evidence="1">
    <location>
        <begin position="312"/>
        <end position="396"/>
    </location>
</feature>
<feature type="compositionally biased region" description="Basic and acidic residues" evidence="1">
    <location>
        <begin position="59"/>
        <end position="72"/>
    </location>
</feature>
<protein>
    <submittedName>
        <fullName evidence="2">Uncharacterized protein</fullName>
    </submittedName>
</protein>
<dbReference type="EMBL" id="JAWDJX010000091">
    <property type="protein sequence ID" value="KAK3046474.1"/>
    <property type="molecule type" value="Genomic_DNA"/>
</dbReference>
<feature type="compositionally biased region" description="Basic and acidic residues" evidence="1">
    <location>
        <begin position="348"/>
        <end position="359"/>
    </location>
</feature>
<accession>A0AAJ0D5L5</accession>
<proteinExistence type="predicted"/>
<feature type="compositionally biased region" description="Low complexity" evidence="1">
    <location>
        <begin position="13"/>
        <end position="26"/>
    </location>
</feature>
<comment type="caution">
    <text evidence="2">The sequence shown here is derived from an EMBL/GenBank/DDBJ whole genome shotgun (WGS) entry which is preliminary data.</text>
</comment>
<evidence type="ECO:0000313" key="3">
    <source>
        <dbReference type="Proteomes" id="UP001271007"/>
    </source>
</evidence>
<dbReference type="AlphaFoldDB" id="A0AAJ0D5L5"/>
<keyword evidence="3" id="KW-1185">Reference proteome</keyword>
<feature type="compositionally biased region" description="Low complexity" evidence="1">
    <location>
        <begin position="73"/>
        <end position="82"/>
    </location>
</feature>
<evidence type="ECO:0000313" key="2">
    <source>
        <dbReference type="EMBL" id="KAK3046474.1"/>
    </source>
</evidence>
<feature type="region of interest" description="Disordered" evidence="1">
    <location>
        <begin position="1"/>
        <end position="112"/>
    </location>
</feature>
<gene>
    <name evidence="2" type="ORF">LTR09_012059</name>
</gene>
<evidence type="ECO:0000256" key="1">
    <source>
        <dbReference type="SAM" id="MobiDB-lite"/>
    </source>
</evidence>
<sequence>MDDPSVKRKREAISSSRGSEASGSARPPRSKAKTRVDDLIEDSAPRPRSKSGERYQLPLRERSLARESDRGSAARGGSQSASVHDQGSRQTSKEPTDRKPETNSPSVSEKAEAASMQVSYCVPFRADHDDLDPIVTYVYDTDGEQLGNSKALRMDQLPALHQHLVAQCPHVRRLFVDFLLMEEMVLDTDYPDIAACLGPLLPLLPTYDFAVTCQFRDDDEEDAVDEEEAEQMRHRQKSANSLILAKFLEVALAAGFVATLRADLEETWLREDSLTIIRFAGKRDVKPCWTIAHGLAPSHQATMNDPIVKQKREVSSNGSDASGSMKPPRSRGRIGVADLIEESPPARSSEELQSPERGRSLVAASSPGPTHGRRIASVERSQGSTHNSRETSRHSPRSAHSFCVEASFCVPFEIAQMVSGLDPISIHVYDSEGERIDTGVYPPMDQFPTLHTEIIARNSDLKRLIIDFFLYDEVSLDSELADVVACFNGLLPLLGTYEFALTCEFNDNEEDEETRLKTARDAILAKFLDVTSAAGFDAITRQDLHNTWCEGTDLTIIRFIGK</sequence>
<reference evidence="2" key="1">
    <citation type="submission" date="2023-04" db="EMBL/GenBank/DDBJ databases">
        <title>Black Yeasts Isolated from many extreme environments.</title>
        <authorList>
            <person name="Coleine C."/>
            <person name="Stajich J.E."/>
            <person name="Selbmann L."/>
        </authorList>
    </citation>
    <scope>NUCLEOTIDE SEQUENCE</scope>
    <source>
        <strain evidence="2">CCFEE 5312</strain>
    </source>
</reference>
<feature type="compositionally biased region" description="Basic and acidic residues" evidence="1">
    <location>
        <begin position="91"/>
        <end position="101"/>
    </location>
</feature>
<organism evidence="2 3">
    <name type="scientific">Extremus antarcticus</name>
    <dbReference type="NCBI Taxonomy" id="702011"/>
    <lineage>
        <taxon>Eukaryota</taxon>
        <taxon>Fungi</taxon>
        <taxon>Dikarya</taxon>
        <taxon>Ascomycota</taxon>
        <taxon>Pezizomycotina</taxon>
        <taxon>Dothideomycetes</taxon>
        <taxon>Dothideomycetidae</taxon>
        <taxon>Mycosphaerellales</taxon>
        <taxon>Extremaceae</taxon>
        <taxon>Extremus</taxon>
    </lineage>
</organism>
<dbReference type="Proteomes" id="UP001271007">
    <property type="component" value="Unassembled WGS sequence"/>
</dbReference>
<name>A0AAJ0D5L5_9PEZI</name>